<dbReference type="Gene3D" id="3.80.10.10">
    <property type="entry name" value="Ribonuclease Inhibitor"/>
    <property type="match status" value="2"/>
</dbReference>
<dbReference type="Pfam" id="PF23282">
    <property type="entry name" value="WHD_ROQ1"/>
    <property type="match status" value="1"/>
</dbReference>
<dbReference type="InterPro" id="IPR032675">
    <property type="entry name" value="LRR_dom_sf"/>
</dbReference>
<feature type="domain" description="TIR" evidence="4">
    <location>
        <begin position="9"/>
        <end position="186"/>
    </location>
</feature>
<dbReference type="Pfam" id="PF00931">
    <property type="entry name" value="NB-ARC"/>
    <property type="match status" value="1"/>
</dbReference>
<keyword evidence="6" id="KW-1185">Reference proteome</keyword>
<evidence type="ECO:0000313" key="5">
    <source>
        <dbReference type="EMBL" id="KAF7851278.1"/>
    </source>
</evidence>
<dbReference type="SUPFAM" id="SSF52047">
    <property type="entry name" value="RNI-like"/>
    <property type="match status" value="1"/>
</dbReference>
<dbReference type="Gene3D" id="1.10.8.430">
    <property type="entry name" value="Helical domain of apoptotic protease-activating factors"/>
    <property type="match status" value="1"/>
</dbReference>
<dbReference type="Gene3D" id="3.40.50.10140">
    <property type="entry name" value="Toll/interleukin-1 receptor homology (TIR) domain"/>
    <property type="match status" value="1"/>
</dbReference>
<dbReference type="Pfam" id="PF01582">
    <property type="entry name" value="TIR"/>
    <property type="match status" value="1"/>
</dbReference>
<evidence type="ECO:0000313" key="6">
    <source>
        <dbReference type="Proteomes" id="UP000806378"/>
    </source>
</evidence>
<proteinExistence type="predicted"/>
<evidence type="ECO:0000256" key="1">
    <source>
        <dbReference type="ARBA" id="ARBA00022614"/>
    </source>
</evidence>
<comment type="caution">
    <text evidence="5">The sequence shown here is derived from an EMBL/GenBank/DDBJ whole genome shotgun (WGS) entry which is preliminary data.</text>
</comment>
<dbReference type="EMBL" id="MU089552">
    <property type="protein sequence ID" value="KAF7851278.1"/>
    <property type="molecule type" value="Genomic_DNA"/>
</dbReference>
<dbReference type="InterPro" id="IPR000157">
    <property type="entry name" value="TIR_dom"/>
</dbReference>
<dbReference type="SMART" id="SM00255">
    <property type="entry name" value="TIR"/>
    <property type="match status" value="1"/>
</dbReference>
<dbReference type="GO" id="GO:0006952">
    <property type="term" value="P:defense response"/>
    <property type="evidence" value="ECO:0007669"/>
    <property type="project" value="UniProtKB-KW"/>
</dbReference>
<dbReference type="OrthoDB" id="1679625at2759"/>
<dbReference type="Gene3D" id="3.40.50.300">
    <property type="entry name" value="P-loop containing nucleotide triphosphate hydrolases"/>
    <property type="match status" value="1"/>
</dbReference>
<dbReference type="Pfam" id="PF23598">
    <property type="entry name" value="LRR_14"/>
    <property type="match status" value="1"/>
</dbReference>
<dbReference type="InterPro" id="IPR058192">
    <property type="entry name" value="WHD_ROQ1-like"/>
</dbReference>
<dbReference type="SUPFAM" id="SSF52540">
    <property type="entry name" value="P-loop containing nucleoside triphosphate hydrolases"/>
    <property type="match status" value="1"/>
</dbReference>
<dbReference type="GO" id="GO:0007165">
    <property type="term" value="P:signal transduction"/>
    <property type="evidence" value="ECO:0007669"/>
    <property type="project" value="InterPro"/>
</dbReference>
<sequence>MSTSNTSGDKYQVFLSFRGPDTRRGFTNSLYHALDETGIHVFKDDEELRAGEKISGNLKQAIDDSKLYIPIFSKNYASSHWCLRELAKMVENTFKSKEDGKEKIILPILYNVKADDVKLKTPLYSEAISNLEQKMEDRKKKFSFEDVEMWRKALKDVGGIKGWELEKYPGYGDLIKLVVNEVVVRLKTRQQQLPKNLVGMEDQISGIKSLLDIDSCGVQMVGIYGMAGIGKTILAKIIFNQLCPYFGRNCSFIDDVRERMKTKGLVKLQKQLLSDISHSIVARNIGNIDNGINMIGETICNKKVLIVLDDVNEDKQIQKLIGVNSLYPGTRILVTTRDKSILNINIFKYEFKKYEMERLSNEDALQLFSRHAFDDDSPPDRYYALSRDIVSIVDGLPLALEAIGLSLFGQENKKIWEQKLVKLRNSPHKDVLGKLRISYDDLEPDQQQVFLDLACFIIDKNKTNLMYVWEDCGVGPEDAIDILSKRCMIEVLHDERFWMHDQFRDFGVVIAKQECTRLRDRDDIIRHLRSTENKGSVQALCLPGGHSPQPPIIVTSEEIKRFPRLRFLWFYDVIFLGDFMGCLPELKWISLQKPPCPDAYHHRFEATNLLHLENVVVVNLSWLDVPEDVLENLIKTKRSVQALRLKSRSTSKHPTIITSEQMKRFPHVRFLSLCEVNYEGDFWGCLSKLKWISLDYGYIIPHGPTTDCDQPFEVTNSLHLENVVVVNLSGVDITKDVFASLIKGARKLKVLTLCYNTSMHGTPTFPRDSGLEKLTISNFLSLKKIHHSIGKLRKLIDLNFELCVELEKLPEQIGELQELQHLSLRSCDSLRELPDSVLKLTSLLKLDVWGTRITRLPDSIDRLSSLSSVNASFTSIEKLPSTMSKLLCLQALHLNNFNRIQELPELPKSLTTLQLTSTSLVTVPNLSYLTNLVELALSEGSEYVAKSDIIQPGDLQWIGNLVGFPFSAERTYSTWSRRAHFRTTSIIKVEGSRAL</sequence>
<dbReference type="PRINTS" id="PR00364">
    <property type="entry name" value="DISEASERSIST"/>
</dbReference>
<dbReference type="Proteomes" id="UP000806378">
    <property type="component" value="Unassembled WGS sequence"/>
</dbReference>
<evidence type="ECO:0000256" key="3">
    <source>
        <dbReference type="ARBA" id="ARBA00022821"/>
    </source>
</evidence>
<dbReference type="GO" id="GO:0051707">
    <property type="term" value="P:response to other organism"/>
    <property type="evidence" value="ECO:0007669"/>
    <property type="project" value="UniProtKB-ARBA"/>
</dbReference>
<keyword evidence="2" id="KW-0677">Repeat</keyword>
<reference evidence="5" key="1">
    <citation type="submission" date="2020-05" db="EMBL/GenBank/DDBJ databases">
        <title>WGS assembly of Corymbia citriodora subspecies variegata.</title>
        <authorList>
            <person name="Barry K."/>
            <person name="Hundley H."/>
            <person name="Shu S."/>
            <person name="Jenkins J."/>
            <person name="Grimwood J."/>
            <person name="Baten A."/>
        </authorList>
    </citation>
    <scope>NUCLEOTIDE SEQUENCE</scope>
    <source>
        <strain evidence="5">CV2-018</strain>
    </source>
</reference>
<dbReference type="GO" id="GO:0043531">
    <property type="term" value="F:ADP binding"/>
    <property type="evidence" value="ECO:0007669"/>
    <property type="project" value="InterPro"/>
</dbReference>
<dbReference type="PROSITE" id="PS50104">
    <property type="entry name" value="TIR"/>
    <property type="match status" value="1"/>
</dbReference>
<evidence type="ECO:0000259" key="4">
    <source>
        <dbReference type="PROSITE" id="PS50104"/>
    </source>
</evidence>
<keyword evidence="1" id="KW-0433">Leucine-rich repeat</keyword>
<protein>
    <recommendedName>
        <fullName evidence="4">TIR domain-containing protein</fullName>
    </recommendedName>
</protein>
<dbReference type="InterPro" id="IPR042197">
    <property type="entry name" value="Apaf_helical"/>
</dbReference>
<dbReference type="InterPro" id="IPR035897">
    <property type="entry name" value="Toll_tir_struct_dom_sf"/>
</dbReference>
<dbReference type="InterPro" id="IPR002182">
    <property type="entry name" value="NB-ARC"/>
</dbReference>
<name>A0A8T0CUJ3_CORYI</name>
<dbReference type="PANTHER" id="PTHR11017:SF570">
    <property type="entry name" value="DISEASE RESISTANCE PROTEIN (TIR-NBS CLASS)-RELATED"/>
    <property type="match status" value="1"/>
</dbReference>
<evidence type="ECO:0000256" key="2">
    <source>
        <dbReference type="ARBA" id="ARBA00022737"/>
    </source>
</evidence>
<dbReference type="SUPFAM" id="SSF52058">
    <property type="entry name" value="L domain-like"/>
    <property type="match status" value="1"/>
</dbReference>
<dbReference type="Gramene" id="rna-gnl|WGS:JABURB|Cocit.L4209.1">
    <property type="protein sequence ID" value="cds-KAF7851278.1"/>
    <property type="gene ID" value="gene-BT93_L4209"/>
</dbReference>
<organism evidence="5 6">
    <name type="scientific">Corymbia citriodora subsp. variegata</name>
    <dbReference type="NCBI Taxonomy" id="360336"/>
    <lineage>
        <taxon>Eukaryota</taxon>
        <taxon>Viridiplantae</taxon>
        <taxon>Streptophyta</taxon>
        <taxon>Embryophyta</taxon>
        <taxon>Tracheophyta</taxon>
        <taxon>Spermatophyta</taxon>
        <taxon>Magnoliopsida</taxon>
        <taxon>eudicotyledons</taxon>
        <taxon>Gunneridae</taxon>
        <taxon>Pentapetalae</taxon>
        <taxon>rosids</taxon>
        <taxon>malvids</taxon>
        <taxon>Myrtales</taxon>
        <taxon>Myrtaceae</taxon>
        <taxon>Myrtoideae</taxon>
        <taxon>Eucalypteae</taxon>
        <taxon>Corymbia</taxon>
    </lineage>
</organism>
<dbReference type="AlphaFoldDB" id="A0A8T0CUJ3"/>
<dbReference type="SUPFAM" id="SSF52200">
    <property type="entry name" value="Toll/Interleukin receptor TIR domain"/>
    <property type="match status" value="1"/>
</dbReference>
<keyword evidence="3" id="KW-0611">Plant defense</keyword>
<dbReference type="InterPro" id="IPR027417">
    <property type="entry name" value="P-loop_NTPase"/>
</dbReference>
<dbReference type="InterPro" id="IPR055414">
    <property type="entry name" value="LRR_R13L4/SHOC2-like"/>
</dbReference>
<accession>A0A8T0CUJ3</accession>
<dbReference type="InterPro" id="IPR044974">
    <property type="entry name" value="Disease_R_plants"/>
</dbReference>
<dbReference type="PANTHER" id="PTHR11017">
    <property type="entry name" value="LEUCINE-RICH REPEAT-CONTAINING PROTEIN"/>
    <property type="match status" value="1"/>
</dbReference>
<gene>
    <name evidence="5" type="ORF">BT93_L4209</name>
</gene>